<keyword evidence="3" id="KW-1185">Reference proteome</keyword>
<gene>
    <name evidence="2" type="ORF">BAZ10_00695</name>
</gene>
<evidence type="ECO:0000259" key="1">
    <source>
        <dbReference type="Pfam" id="PF04738"/>
    </source>
</evidence>
<feature type="domain" description="Lantibiotic dehydratase N-terminal" evidence="1">
    <location>
        <begin position="46"/>
        <end position="702"/>
    </location>
</feature>
<organism evidence="2 3">
    <name type="scientific">Elizabethkingia occulta</name>
    <dbReference type="NCBI Taxonomy" id="1867263"/>
    <lineage>
        <taxon>Bacteria</taxon>
        <taxon>Pseudomonadati</taxon>
        <taxon>Bacteroidota</taxon>
        <taxon>Flavobacteriia</taxon>
        <taxon>Flavobacteriales</taxon>
        <taxon>Weeksellaceae</taxon>
        <taxon>Elizabethkingia</taxon>
    </lineage>
</organism>
<protein>
    <recommendedName>
        <fullName evidence="1">Lantibiotic dehydratase N-terminal domain-containing protein</fullName>
    </recommendedName>
</protein>
<accession>A0A1T3MNA3</accession>
<dbReference type="AlphaFoldDB" id="A0A1T3MNA3"/>
<sequence>MNVDNFMSKNPYNFFEKFVLRFPVYSSDEILNRKVDVIKEFQSNTFFRDAICNASYSFYSQLTSALKENNIENKEREKLEISLYKYYSRMCTRSTPFGLFSGIKTGVVSSHSDFTINTQKIEVIQEYDNLFLYNIVKENFRATNEDFHLFSNNTVSRYYKKYRYVEELTESNKGDKSFRIVQTEYNQILKRILDYSKNGISKKALIYHLLDSGYDASELDNYITELINNNILIVNINPEVNLKYIEKLNQFFNNTNYNDSIKNILHQYNLLKNDQSKRISTKYEDALSVTKKEFSGITTNNLFNCTVTIQENETVLDKHFLVQIRNVIPFFNRISRVQNRSNLVEFIDKFYEKYEFQEISLLEALDRDIGIGFPVSSGHTIKNEFIDDLKKFISSKDTISKSNTVLNHFENIISAKIIESFRKNRQVVELEDNDFTDNDQWEDLPVTIYGSAKLFYENGEEKIAISGLSGSSAVNLLTRFSFANNNIKEYINEIVEFEQGQLRKDNENWTKQSVIAEIAFTPTIRISNVIEHPIFYNYFIPIMSNPEHSKNAKPIHLDDLFLRLTLDKKLILWSKSLDVEVIPRLTNAHNYSMSDLDIYKFLSEFQHQRKRSFIGFSFGALANLYSFIPRFEYKGIVISEARWFINSNEIDNIKKISNNKSDLLKGIEELWSRHQLPRYVLFVYGDNELLIDIKNEMSLKTLVKESVKLNRIEFKEFLLQDSYLKDKDEKRYSHELLVAFYKQ</sequence>
<evidence type="ECO:0000313" key="2">
    <source>
        <dbReference type="EMBL" id="OPC65791.1"/>
    </source>
</evidence>
<proteinExistence type="predicted"/>
<evidence type="ECO:0000313" key="3">
    <source>
        <dbReference type="Proteomes" id="UP000190813"/>
    </source>
</evidence>
<comment type="caution">
    <text evidence="2">The sequence shown here is derived from an EMBL/GenBank/DDBJ whole genome shotgun (WGS) entry which is preliminary data.</text>
</comment>
<dbReference type="EMBL" id="MAHX01000013">
    <property type="protein sequence ID" value="OPC65791.1"/>
    <property type="molecule type" value="Genomic_DNA"/>
</dbReference>
<reference evidence="2 3" key="1">
    <citation type="submission" date="2016-06" db="EMBL/GenBank/DDBJ databases">
        <title>Revisiting the taxonomy of the Elizabethkingia Genus based on Whole-Genome Sequencing, Optical Mapping, and MALDI-TOF.</title>
        <authorList>
            <person name="Nicholson A.C."/>
        </authorList>
    </citation>
    <scope>NUCLEOTIDE SEQUENCE [LARGE SCALE GENOMIC DNA]</scope>
    <source>
        <strain evidence="2 3">G4070</strain>
    </source>
</reference>
<name>A0A1T3MNA3_9FLAO</name>
<dbReference type="RefSeq" id="WP_078771413.1">
    <property type="nucleotide sequence ID" value="NZ_JBKJBK010000005.1"/>
</dbReference>
<dbReference type="InterPro" id="IPR006827">
    <property type="entry name" value="Lant_deHydtase_N"/>
</dbReference>
<dbReference type="Pfam" id="PF04738">
    <property type="entry name" value="Lant_dehydr_N"/>
    <property type="match status" value="1"/>
</dbReference>
<dbReference type="Proteomes" id="UP000190813">
    <property type="component" value="Unassembled WGS sequence"/>
</dbReference>